<keyword evidence="9" id="KW-1185">Reference proteome</keyword>
<evidence type="ECO:0000256" key="4">
    <source>
        <dbReference type="PROSITE-ProRule" id="PRU00284"/>
    </source>
</evidence>
<evidence type="ECO:0000256" key="2">
    <source>
        <dbReference type="ARBA" id="ARBA00023224"/>
    </source>
</evidence>
<dbReference type="GO" id="GO:0016020">
    <property type="term" value="C:membrane"/>
    <property type="evidence" value="ECO:0007669"/>
    <property type="project" value="UniProtKB-SubCell"/>
</dbReference>
<keyword evidence="2 4" id="KW-0807">Transducer</keyword>
<dbReference type="RefSeq" id="WP_253967867.1">
    <property type="nucleotide sequence ID" value="NZ_JAMFTH010000002.1"/>
</dbReference>
<keyword evidence="5" id="KW-0812">Transmembrane</keyword>
<evidence type="ECO:0000256" key="3">
    <source>
        <dbReference type="ARBA" id="ARBA00029447"/>
    </source>
</evidence>
<dbReference type="Gene3D" id="3.30.450.20">
    <property type="entry name" value="PAS domain"/>
    <property type="match status" value="1"/>
</dbReference>
<dbReference type="CDD" id="cd11386">
    <property type="entry name" value="MCP_signal"/>
    <property type="match status" value="1"/>
</dbReference>
<gene>
    <name evidence="8" type="ORF">M6D89_09700</name>
</gene>
<dbReference type="GO" id="GO:0007165">
    <property type="term" value="P:signal transduction"/>
    <property type="evidence" value="ECO:0007669"/>
    <property type="project" value="UniProtKB-KW"/>
</dbReference>
<organism evidence="8 9">
    <name type="scientific">Gilvimarinus xylanilyticus</name>
    <dbReference type="NCBI Taxonomy" id="2944139"/>
    <lineage>
        <taxon>Bacteria</taxon>
        <taxon>Pseudomonadati</taxon>
        <taxon>Pseudomonadota</taxon>
        <taxon>Gammaproteobacteria</taxon>
        <taxon>Cellvibrionales</taxon>
        <taxon>Cellvibrionaceae</taxon>
        <taxon>Gilvimarinus</taxon>
    </lineage>
</organism>
<keyword evidence="5" id="KW-0472">Membrane</keyword>
<reference evidence="8" key="1">
    <citation type="submission" date="2022-05" db="EMBL/GenBank/DDBJ databases">
        <authorList>
            <person name="Sun H.-N."/>
        </authorList>
    </citation>
    <scope>NUCLEOTIDE SEQUENCE</scope>
    <source>
        <strain evidence="8">HB14</strain>
    </source>
</reference>
<feature type="transmembrane region" description="Helical" evidence="5">
    <location>
        <begin position="362"/>
        <end position="384"/>
    </location>
</feature>
<evidence type="ECO:0000259" key="6">
    <source>
        <dbReference type="PROSITE" id="PS50111"/>
    </source>
</evidence>
<dbReference type="AlphaFoldDB" id="A0A9X2I512"/>
<comment type="caution">
    <text evidence="8">The sequence shown here is derived from an EMBL/GenBank/DDBJ whole genome shotgun (WGS) entry which is preliminary data.</text>
</comment>
<dbReference type="FunFam" id="1.10.287.950:FF:000001">
    <property type="entry name" value="Methyl-accepting chemotaxis sensory transducer"/>
    <property type="match status" value="1"/>
</dbReference>
<comment type="similarity">
    <text evidence="3">Belongs to the methyl-accepting chemotaxis (MCP) protein family.</text>
</comment>
<dbReference type="SMART" id="SM00304">
    <property type="entry name" value="HAMP"/>
    <property type="match status" value="1"/>
</dbReference>
<keyword evidence="5" id="KW-1133">Transmembrane helix</keyword>
<dbReference type="SUPFAM" id="SSF58104">
    <property type="entry name" value="Methyl-accepting chemotaxis protein (MCP) signaling domain"/>
    <property type="match status" value="1"/>
</dbReference>
<dbReference type="CDD" id="cd06225">
    <property type="entry name" value="HAMP"/>
    <property type="match status" value="1"/>
</dbReference>
<evidence type="ECO:0000259" key="7">
    <source>
        <dbReference type="PROSITE" id="PS50885"/>
    </source>
</evidence>
<name>A0A9X2I512_9GAMM</name>
<comment type="subcellular location">
    <subcellularLocation>
        <location evidence="1">Membrane</location>
    </subcellularLocation>
</comment>
<dbReference type="InterPro" id="IPR004089">
    <property type="entry name" value="MCPsignal_dom"/>
</dbReference>
<dbReference type="GO" id="GO:0006935">
    <property type="term" value="P:chemotaxis"/>
    <property type="evidence" value="ECO:0007669"/>
    <property type="project" value="UniProtKB-ARBA"/>
</dbReference>
<evidence type="ECO:0000256" key="5">
    <source>
        <dbReference type="SAM" id="Phobius"/>
    </source>
</evidence>
<dbReference type="PANTHER" id="PTHR32089:SF117">
    <property type="entry name" value="METHYL ACCEPTING SENSORY TRANSDUCER WITH CACHE_1 SMALL MOLECULE BINDING DOMAIN"/>
    <property type="match status" value="1"/>
</dbReference>
<sequence>MFRSLKAKLLGVIALAFALLLVLLVAQLTYSLNSMKSQLVNQTQTTMENEVLGRLESEAASLGNAISGYLNSLFRVSNTLASTLAANAINSSSQTESGLDRAQVNQLVASTLASHPDISALYAQFEANAYDGLDGEYLGSDAIHSVPDTGSLEIYWIRDESGQLVQERVLDSSEKYLDDTDEFGQREAEWFLCSKDKGRACMLEPYFYEIREGYSELMTSLTSPVMVDGSFRGVVGIDVNLPVIQSLIDELQQELYQGKSRVTLLSEKGLIVGSSEYADHLTRPLKEARGTLGNRLTQLHQQRDAFIHQDGTYFVAHPLTIEASGTTWSLLLELPEDIVLASTDTLTATIDHNVATLLSTEIIIALVSTAIIMFVLLLLVRSIVSPIRQLDQRVHNLASQDGDLSTNINMQTHAELMSLSSGFNDFIAKLRHMVLELKNIGTNAKHSAAQIKTINARAAEATGEQQREIDSVVTATNEMSQTASSVSQLAADVASNATSSLDTVKRSRESLANSVTQVEALTEDMLSASDSIREVSDRTEDINRILDVIRAIAEQTNLLALNAAIEAARAGEQGRGFAVVADEVRSLASKTQDSTNEINDLISNLKEGVARSVSIIASSNEKAEDTKLNTQESYRSLKTVVEDVNAIADNITQVATAAEEQSAVSEEISRNLTIIGDAANRLASMTAESDQAGVELESVMQQLDEQLASLRT</sequence>
<protein>
    <submittedName>
        <fullName evidence="8">Methyl-accepting chemotaxis protein</fullName>
    </submittedName>
</protein>
<dbReference type="SMART" id="SM00283">
    <property type="entry name" value="MA"/>
    <property type="match status" value="1"/>
</dbReference>
<evidence type="ECO:0000256" key="1">
    <source>
        <dbReference type="ARBA" id="ARBA00004370"/>
    </source>
</evidence>
<proteinExistence type="inferred from homology"/>
<dbReference type="EMBL" id="JAMFTH010000002">
    <property type="protein sequence ID" value="MCP8899572.1"/>
    <property type="molecule type" value="Genomic_DNA"/>
</dbReference>
<reference evidence="8" key="2">
    <citation type="submission" date="2023-01" db="EMBL/GenBank/DDBJ databases">
        <title>Gilvimarinus xylanilyticus HB14 isolated from Caulerpa lentillifera aquaculture base in Hainan, China.</title>
        <authorList>
            <person name="Zhang Y.-J."/>
        </authorList>
    </citation>
    <scope>NUCLEOTIDE SEQUENCE</scope>
    <source>
        <strain evidence="8">HB14</strain>
    </source>
</reference>
<feature type="domain" description="Methyl-accepting transducer" evidence="6">
    <location>
        <begin position="440"/>
        <end position="676"/>
    </location>
</feature>
<dbReference type="Pfam" id="PF00672">
    <property type="entry name" value="HAMP"/>
    <property type="match status" value="1"/>
</dbReference>
<accession>A0A9X2I512</accession>
<dbReference type="PROSITE" id="PS50111">
    <property type="entry name" value="CHEMOTAXIS_TRANSDUC_2"/>
    <property type="match status" value="1"/>
</dbReference>
<dbReference type="Pfam" id="PF00015">
    <property type="entry name" value="MCPsignal"/>
    <property type="match status" value="1"/>
</dbReference>
<dbReference type="CDD" id="cd12913">
    <property type="entry name" value="PDC1_MCP_like"/>
    <property type="match status" value="1"/>
</dbReference>
<dbReference type="Gene3D" id="1.10.287.950">
    <property type="entry name" value="Methyl-accepting chemotaxis protein"/>
    <property type="match status" value="1"/>
</dbReference>
<dbReference type="PANTHER" id="PTHR32089">
    <property type="entry name" value="METHYL-ACCEPTING CHEMOTAXIS PROTEIN MCPB"/>
    <property type="match status" value="1"/>
</dbReference>
<evidence type="ECO:0000313" key="9">
    <source>
        <dbReference type="Proteomes" id="UP001139319"/>
    </source>
</evidence>
<feature type="domain" description="HAMP" evidence="7">
    <location>
        <begin position="381"/>
        <end position="435"/>
    </location>
</feature>
<dbReference type="Proteomes" id="UP001139319">
    <property type="component" value="Unassembled WGS sequence"/>
</dbReference>
<dbReference type="PROSITE" id="PS50885">
    <property type="entry name" value="HAMP"/>
    <property type="match status" value="1"/>
</dbReference>
<evidence type="ECO:0000313" key="8">
    <source>
        <dbReference type="EMBL" id="MCP8899572.1"/>
    </source>
</evidence>
<dbReference type="InterPro" id="IPR003660">
    <property type="entry name" value="HAMP_dom"/>
</dbReference>